<dbReference type="Pfam" id="PF01638">
    <property type="entry name" value="HxlR"/>
    <property type="match status" value="1"/>
</dbReference>
<keyword evidence="6" id="KW-1185">Reference proteome</keyword>
<proteinExistence type="predicted"/>
<evidence type="ECO:0000256" key="1">
    <source>
        <dbReference type="ARBA" id="ARBA00023015"/>
    </source>
</evidence>
<evidence type="ECO:0000313" key="5">
    <source>
        <dbReference type="EMBL" id="PRY62812.1"/>
    </source>
</evidence>
<dbReference type="InterPro" id="IPR036390">
    <property type="entry name" value="WH_DNA-bd_sf"/>
</dbReference>
<comment type="caution">
    <text evidence="5">The sequence shown here is derived from an EMBL/GenBank/DDBJ whole genome shotgun (WGS) entry which is preliminary data.</text>
</comment>
<reference evidence="5 6" key="1">
    <citation type="submission" date="2018-03" db="EMBL/GenBank/DDBJ databases">
        <title>Genomic Encyclopedia of Archaeal and Bacterial Type Strains, Phase II (KMG-II): from individual species to whole genera.</title>
        <authorList>
            <person name="Goeker M."/>
        </authorList>
    </citation>
    <scope>NUCLEOTIDE SEQUENCE [LARGE SCALE GENOMIC DNA]</scope>
    <source>
        <strain evidence="5 6">ATCC BAA-1496</strain>
    </source>
</reference>
<dbReference type="Proteomes" id="UP000237822">
    <property type="component" value="Unassembled WGS sequence"/>
</dbReference>
<keyword evidence="3" id="KW-0804">Transcription</keyword>
<keyword evidence="1" id="KW-0805">Transcription regulation</keyword>
<evidence type="ECO:0000259" key="4">
    <source>
        <dbReference type="PROSITE" id="PS51118"/>
    </source>
</evidence>
<sequence length="132" mass="14621">MKVSHEVSALRQRFPDLVFEAGCPSRVLLDHVMSKWSPLVLLALAEGGTLRWSELRRRAEGVSEKMLAQTLRTLVDDGLVAREAHPVVPPHVDYALTPLGRELTDLLSPLMVWAFDHAGAILGVEPPPARRD</sequence>
<evidence type="ECO:0000313" key="6">
    <source>
        <dbReference type="Proteomes" id="UP000237822"/>
    </source>
</evidence>
<dbReference type="PANTHER" id="PTHR33204:SF37">
    <property type="entry name" value="HTH-TYPE TRANSCRIPTIONAL REGULATOR YODB"/>
    <property type="match status" value="1"/>
</dbReference>
<dbReference type="InterPro" id="IPR002577">
    <property type="entry name" value="HTH_HxlR"/>
</dbReference>
<dbReference type="PROSITE" id="PS51118">
    <property type="entry name" value="HTH_HXLR"/>
    <property type="match status" value="1"/>
</dbReference>
<dbReference type="EMBL" id="PVTI01000003">
    <property type="protein sequence ID" value="PRY62812.1"/>
    <property type="molecule type" value="Genomic_DNA"/>
</dbReference>
<dbReference type="Gene3D" id="1.10.10.10">
    <property type="entry name" value="Winged helix-like DNA-binding domain superfamily/Winged helix DNA-binding domain"/>
    <property type="match status" value="1"/>
</dbReference>
<evidence type="ECO:0000256" key="2">
    <source>
        <dbReference type="ARBA" id="ARBA00023125"/>
    </source>
</evidence>
<protein>
    <submittedName>
        <fullName evidence="5">HxlR family transcriptional regulator</fullName>
    </submittedName>
</protein>
<dbReference type="SUPFAM" id="SSF46785">
    <property type="entry name" value="Winged helix' DNA-binding domain"/>
    <property type="match status" value="1"/>
</dbReference>
<dbReference type="PANTHER" id="PTHR33204">
    <property type="entry name" value="TRANSCRIPTIONAL REGULATOR, MARR FAMILY"/>
    <property type="match status" value="1"/>
</dbReference>
<feature type="domain" description="HTH hxlR-type" evidence="4">
    <location>
        <begin position="23"/>
        <end position="122"/>
    </location>
</feature>
<organism evidence="5 6">
    <name type="scientific">Knoellia remsis</name>
    <dbReference type="NCBI Taxonomy" id="407159"/>
    <lineage>
        <taxon>Bacteria</taxon>
        <taxon>Bacillati</taxon>
        <taxon>Actinomycetota</taxon>
        <taxon>Actinomycetes</taxon>
        <taxon>Micrococcales</taxon>
        <taxon>Intrasporangiaceae</taxon>
        <taxon>Knoellia</taxon>
    </lineage>
</organism>
<dbReference type="GO" id="GO:0003677">
    <property type="term" value="F:DNA binding"/>
    <property type="evidence" value="ECO:0007669"/>
    <property type="project" value="UniProtKB-KW"/>
</dbReference>
<gene>
    <name evidence="5" type="ORF">BCF74_10319</name>
</gene>
<keyword evidence="2" id="KW-0238">DNA-binding</keyword>
<dbReference type="InterPro" id="IPR036388">
    <property type="entry name" value="WH-like_DNA-bd_sf"/>
</dbReference>
<accession>A0A2T0UY19</accession>
<dbReference type="RefSeq" id="WP_245889177.1">
    <property type="nucleotide sequence ID" value="NZ_PVTI01000003.1"/>
</dbReference>
<name>A0A2T0UY19_9MICO</name>
<evidence type="ECO:0000256" key="3">
    <source>
        <dbReference type="ARBA" id="ARBA00023163"/>
    </source>
</evidence>
<dbReference type="AlphaFoldDB" id="A0A2T0UY19"/>